<evidence type="ECO:0000256" key="1">
    <source>
        <dbReference type="ARBA" id="ARBA00004418"/>
    </source>
</evidence>
<evidence type="ECO:0000256" key="2">
    <source>
        <dbReference type="ARBA" id="ARBA00008441"/>
    </source>
</evidence>
<accession>A0A2G9CEU8</accession>
<protein>
    <recommendedName>
        <fullName evidence="9">Periplasmic heavy metal sensor</fullName>
    </recommendedName>
</protein>
<feature type="compositionally biased region" description="Basic and acidic residues" evidence="5">
    <location>
        <begin position="152"/>
        <end position="166"/>
    </location>
</feature>
<evidence type="ECO:0000313" key="8">
    <source>
        <dbReference type="Proteomes" id="UP000231501"/>
    </source>
</evidence>
<keyword evidence="4" id="KW-0574">Periplasm</keyword>
<feature type="region of interest" description="Disordered" evidence="5">
    <location>
        <begin position="152"/>
        <end position="189"/>
    </location>
</feature>
<dbReference type="EMBL" id="PEOG01000006">
    <property type="protein sequence ID" value="PIM54961.1"/>
    <property type="molecule type" value="Genomic_DNA"/>
</dbReference>
<evidence type="ECO:0000256" key="5">
    <source>
        <dbReference type="SAM" id="MobiDB-lite"/>
    </source>
</evidence>
<dbReference type="PANTHER" id="PTHR38102:SF1">
    <property type="entry name" value="PERIPLASMIC CHAPERONE SPY"/>
    <property type="match status" value="1"/>
</dbReference>
<keyword evidence="3 6" id="KW-0732">Signal</keyword>
<evidence type="ECO:0000256" key="3">
    <source>
        <dbReference type="ARBA" id="ARBA00022729"/>
    </source>
</evidence>
<dbReference type="PANTHER" id="PTHR38102">
    <property type="entry name" value="PERIPLASMIC CHAPERONE SPY"/>
    <property type="match status" value="1"/>
</dbReference>
<dbReference type="InterPro" id="IPR025961">
    <property type="entry name" value="Metal_resist"/>
</dbReference>
<comment type="similarity">
    <text evidence="2">Belongs to the CpxP/Spy family.</text>
</comment>
<dbReference type="Pfam" id="PF13801">
    <property type="entry name" value="Metal_resist"/>
    <property type="match status" value="1"/>
</dbReference>
<feature type="chain" id="PRO_5013701512" description="Periplasmic heavy metal sensor" evidence="6">
    <location>
        <begin position="30"/>
        <end position="189"/>
    </location>
</feature>
<dbReference type="RefSeq" id="WP_099859760.1">
    <property type="nucleotide sequence ID" value="NZ_PEOG01000006.1"/>
</dbReference>
<keyword evidence="8" id="KW-1185">Reference proteome</keyword>
<gene>
    <name evidence="7" type="ORF">CS062_01835</name>
</gene>
<comment type="caution">
    <text evidence="7">The sequence shown here is derived from an EMBL/GenBank/DDBJ whole genome shotgun (WGS) entry which is preliminary data.</text>
</comment>
<dbReference type="Gene3D" id="1.20.120.1490">
    <property type="match status" value="1"/>
</dbReference>
<dbReference type="GO" id="GO:0030288">
    <property type="term" value="C:outer membrane-bounded periplasmic space"/>
    <property type="evidence" value="ECO:0007669"/>
    <property type="project" value="TreeGrafter"/>
</dbReference>
<organism evidence="7 8">
    <name type="scientific">Roseateles chitinivorans</name>
    <dbReference type="NCBI Taxonomy" id="2917965"/>
    <lineage>
        <taxon>Bacteria</taxon>
        <taxon>Pseudomonadati</taxon>
        <taxon>Pseudomonadota</taxon>
        <taxon>Betaproteobacteria</taxon>
        <taxon>Burkholderiales</taxon>
        <taxon>Sphaerotilaceae</taxon>
        <taxon>Roseateles</taxon>
    </lineage>
</organism>
<dbReference type="AlphaFoldDB" id="A0A2G9CEU8"/>
<evidence type="ECO:0000256" key="4">
    <source>
        <dbReference type="ARBA" id="ARBA00022764"/>
    </source>
</evidence>
<feature type="compositionally biased region" description="Pro residues" evidence="5">
    <location>
        <begin position="180"/>
        <end position="189"/>
    </location>
</feature>
<sequence length="189" mass="21025">MVKRITRPLTMLVLAASLGVAALSVQAQSAPGDMPPPPPHAMHRGGHDFGGFPMQGRLLKEAGVTDAQRAQLKQIFEAAQNDLKGQRETGRQLHERMEALFTAPTVDANAVEQLRQQIAAQHEVASKRLTLAMIDASRVLTPEQRAKIAELKKQQREKMKLRMKDHAQHRKDRQGANPDNPVPQPFTER</sequence>
<dbReference type="Proteomes" id="UP000231501">
    <property type="component" value="Unassembled WGS sequence"/>
</dbReference>
<comment type="subcellular location">
    <subcellularLocation>
        <location evidence="1">Periplasm</location>
    </subcellularLocation>
</comment>
<evidence type="ECO:0000313" key="7">
    <source>
        <dbReference type="EMBL" id="PIM54961.1"/>
    </source>
</evidence>
<evidence type="ECO:0000256" key="6">
    <source>
        <dbReference type="SAM" id="SignalP"/>
    </source>
</evidence>
<dbReference type="OrthoDB" id="8589301at2"/>
<dbReference type="InterPro" id="IPR012899">
    <property type="entry name" value="LTXXQ"/>
</dbReference>
<feature type="signal peptide" evidence="6">
    <location>
        <begin position="1"/>
        <end position="29"/>
    </location>
</feature>
<dbReference type="InterPro" id="IPR052211">
    <property type="entry name" value="Cpx_auxiliary_protein"/>
</dbReference>
<proteinExistence type="inferred from homology"/>
<dbReference type="CDD" id="cd09916">
    <property type="entry name" value="CpxP_like"/>
    <property type="match status" value="1"/>
</dbReference>
<dbReference type="GO" id="GO:0051082">
    <property type="term" value="F:unfolded protein binding"/>
    <property type="evidence" value="ECO:0007669"/>
    <property type="project" value="TreeGrafter"/>
</dbReference>
<reference evidence="7 8" key="1">
    <citation type="submission" date="2017-11" db="EMBL/GenBank/DDBJ databases">
        <title>Draft genome sequence of Mitsuaria sp. HWN-4.</title>
        <authorList>
            <person name="Gundlapally S.R."/>
        </authorList>
    </citation>
    <scope>NUCLEOTIDE SEQUENCE [LARGE SCALE GENOMIC DNA]</scope>
    <source>
        <strain evidence="7 8">HWN-4</strain>
    </source>
</reference>
<evidence type="ECO:0008006" key="9">
    <source>
        <dbReference type="Google" id="ProtNLM"/>
    </source>
</evidence>
<name>A0A2G9CEU8_9BURK</name>